<dbReference type="AlphaFoldDB" id="A0A443IBB5"/>
<keyword evidence="2" id="KW-1185">Reference proteome</keyword>
<sequence>MRIVIGISTMNDGILLLLPKIKNLSDKFDVIICHQVTNKEEYKYNFLEAESSIRIVVKYEKGLSRSRNILLMTAIESGYDYLIVSDDDVEYCLEGLEFLQSLLIKNKTNEHFQIMSVTKEGMPRKKYRNRDFYLDGLDVFKVSSIEMCLNLTLIKEANISFDNNFGLGALYPVGEEAVLLCDIKKAGQDIKFVPVAVTIHPIESTGLLLYSNPDMVMSRGALFRRCFNTFQGFFMLLLFWAKKFCLPTSYKKNISAGNALTLMIKGYVGCGKP</sequence>
<reference evidence="1 2" key="1">
    <citation type="submission" date="2014-04" db="EMBL/GenBank/DDBJ databases">
        <title>Draft genome sequence of Pantoea beijingensis strain LMG 27579, an emerging pathogen to Pleurotus eryngii with potential industrial application.</title>
        <authorList>
            <person name="Xu F."/>
            <person name="Liu Y."/>
            <person name="Wang S."/>
            <person name="Yin Y."/>
            <person name="Ma Y."/>
            <person name="Zhao S."/>
            <person name="Rong C."/>
        </authorList>
    </citation>
    <scope>NUCLEOTIDE SEQUENCE [LARGE SCALE GENOMIC DNA]</scope>
    <source>
        <strain evidence="1 2">LMG 27579</strain>
    </source>
</reference>
<evidence type="ECO:0000313" key="2">
    <source>
        <dbReference type="Proteomes" id="UP000288794"/>
    </source>
</evidence>
<evidence type="ECO:0008006" key="3">
    <source>
        <dbReference type="Google" id="ProtNLM"/>
    </source>
</evidence>
<protein>
    <recommendedName>
        <fullName evidence="3">Glycosyltransferase 2-like domain-containing protein</fullName>
    </recommendedName>
</protein>
<dbReference type="RefSeq" id="WP_128178827.1">
    <property type="nucleotide sequence ID" value="NZ_CP071409.1"/>
</dbReference>
<proteinExistence type="predicted"/>
<accession>A0A443IBB5</accession>
<gene>
    <name evidence="1" type="ORF">ED28_14850</name>
</gene>
<dbReference type="InterPro" id="IPR029044">
    <property type="entry name" value="Nucleotide-diphossugar_trans"/>
</dbReference>
<dbReference type="Gene3D" id="3.90.550.10">
    <property type="entry name" value="Spore Coat Polysaccharide Biosynthesis Protein SpsA, Chain A"/>
    <property type="match status" value="1"/>
</dbReference>
<name>A0A443IBB5_9GAMM</name>
<evidence type="ECO:0000313" key="1">
    <source>
        <dbReference type="EMBL" id="RWR01197.1"/>
    </source>
</evidence>
<dbReference type="SUPFAM" id="SSF53448">
    <property type="entry name" value="Nucleotide-diphospho-sugar transferases"/>
    <property type="match status" value="1"/>
</dbReference>
<comment type="caution">
    <text evidence="1">The sequence shown here is derived from an EMBL/GenBank/DDBJ whole genome shotgun (WGS) entry which is preliminary data.</text>
</comment>
<dbReference type="Proteomes" id="UP000288794">
    <property type="component" value="Unassembled WGS sequence"/>
</dbReference>
<organism evidence="1 2">
    <name type="scientific">[Pantoea] beijingensis</name>
    <dbReference type="NCBI Taxonomy" id="1324864"/>
    <lineage>
        <taxon>Bacteria</taxon>
        <taxon>Pseudomonadati</taxon>
        <taxon>Pseudomonadota</taxon>
        <taxon>Gammaproteobacteria</taxon>
        <taxon>Enterobacterales</taxon>
        <taxon>Erwiniaceae</taxon>
        <taxon>Erwinia</taxon>
    </lineage>
</organism>
<dbReference type="EMBL" id="JMEE01000039">
    <property type="protein sequence ID" value="RWR01197.1"/>
    <property type="molecule type" value="Genomic_DNA"/>
</dbReference>